<dbReference type="InterPro" id="IPR051156">
    <property type="entry name" value="Mito/Outer_Membr_Metalloprot"/>
</dbReference>
<evidence type="ECO:0000256" key="1">
    <source>
        <dbReference type="ARBA" id="ARBA00022670"/>
    </source>
</evidence>
<dbReference type="Pfam" id="PF01435">
    <property type="entry name" value="Peptidase_M48"/>
    <property type="match status" value="1"/>
</dbReference>
<evidence type="ECO:0000256" key="4">
    <source>
        <dbReference type="ARBA" id="ARBA00022833"/>
    </source>
</evidence>
<keyword evidence="1 6" id="KW-0645">Protease</keyword>
<dbReference type="AlphaFoldDB" id="A0A1I2CRV9"/>
<dbReference type="Proteomes" id="UP000198896">
    <property type="component" value="Unassembled WGS sequence"/>
</dbReference>
<gene>
    <name evidence="9" type="ORF">SAMN05216245_11429</name>
</gene>
<dbReference type="PANTHER" id="PTHR22726">
    <property type="entry name" value="METALLOENDOPEPTIDASE OMA1"/>
    <property type="match status" value="1"/>
</dbReference>
<feature type="signal peptide" evidence="7">
    <location>
        <begin position="1"/>
        <end position="24"/>
    </location>
</feature>
<evidence type="ECO:0000256" key="7">
    <source>
        <dbReference type="SAM" id="SignalP"/>
    </source>
</evidence>
<dbReference type="GO" id="GO:0004222">
    <property type="term" value="F:metalloendopeptidase activity"/>
    <property type="evidence" value="ECO:0007669"/>
    <property type="project" value="InterPro"/>
</dbReference>
<evidence type="ECO:0000256" key="2">
    <source>
        <dbReference type="ARBA" id="ARBA00022723"/>
    </source>
</evidence>
<feature type="chain" id="PRO_5011572121" evidence="7">
    <location>
        <begin position="25"/>
        <end position="365"/>
    </location>
</feature>
<evidence type="ECO:0000313" key="9">
    <source>
        <dbReference type="EMBL" id="SFE70988.1"/>
    </source>
</evidence>
<dbReference type="GO" id="GO:0046872">
    <property type="term" value="F:metal ion binding"/>
    <property type="evidence" value="ECO:0007669"/>
    <property type="project" value="UniProtKB-KW"/>
</dbReference>
<reference evidence="9 10" key="1">
    <citation type="submission" date="2016-10" db="EMBL/GenBank/DDBJ databases">
        <authorList>
            <person name="de Groot N.N."/>
        </authorList>
    </citation>
    <scope>NUCLEOTIDE SEQUENCE [LARGE SCALE GENOMIC DNA]</scope>
    <source>
        <strain evidence="9 10">DSM 9236</strain>
    </source>
</reference>
<sequence>MKHFLRIIFSILCLLGITCSFLPAAEAGLISEKQELEMGKAAAEQIEARYGVINDMEIAERVERIGQSLVDVCGRKNIKYSFKVLNTDDVNALACPGGYIYVFKGLLDYMPSDAELAGVLGHEIGHVVKRHTVHQLEKNMWTQLAAILAGAATGNGDVLAMGMVVGDALAAGYSRADESAADREGFAYTVKAGYSPYAMLVTMHKLQELAVEYGNPGWGIFDSHPDPEQRIRNMYKLMDPLKMTPAPVSNTDGTASVKESFGNTSKDIWEFRIAAVAGGNKPLYRAELLAGALYQVRQKEKIEPTHFIVFESNDKAEIFYEDIQIHTVWRQDVVGFAEIGGYAAFCVERFREWADKVNMTKTVAK</sequence>
<keyword evidence="7" id="KW-0732">Signal</keyword>
<keyword evidence="4 6" id="KW-0862">Zinc</keyword>
<dbReference type="Gene3D" id="3.30.2010.10">
    <property type="entry name" value="Metalloproteases ('zincins'), catalytic domain"/>
    <property type="match status" value="1"/>
</dbReference>
<dbReference type="CDD" id="cd07333">
    <property type="entry name" value="M48C_bepA_like"/>
    <property type="match status" value="1"/>
</dbReference>
<feature type="domain" description="Peptidase M48" evidence="8">
    <location>
        <begin position="60"/>
        <end position="234"/>
    </location>
</feature>
<dbReference type="EMBL" id="FONL01000014">
    <property type="protein sequence ID" value="SFE70988.1"/>
    <property type="molecule type" value="Genomic_DNA"/>
</dbReference>
<protein>
    <submittedName>
        <fullName evidence="9">Peptidase family M48</fullName>
    </submittedName>
</protein>
<proteinExistence type="inferred from homology"/>
<dbReference type="GO" id="GO:0016020">
    <property type="term" value="C:membrane"/>
    <property type="evidence" value="ECO:0007669"/>
    <property type="project" value="TreeGrafter"/>
</dbReference>
<keyword evidence="10" id="KW-1185">Reference proteome</keyword>
<dbReference type="STRING" id="1123323.SAMN05216245_11429"/>
<evidence type="ECO:0000313" key="10">
    <source>
        <dbReference type="Proteomes" id="UP000198896"/>
    </source>
</evidence>
<dbReference type="InterPro" id="IPR001915">
    <property type="entry name" value="Peptidase_M48"/>
</dbReference>
<dbReference type="PANTHER" id="PTHR22726:SF1">
    <property type="entry name" value="METALLOENDOPEPTIDASE OMA1, MITOCHONDRIAL"/>
    <property type="match status" value="1"/>
</dbReference>
<evidence type="ECO:0000256" key="5">
    <source>
        <dbReference type="ARBA" id="ARBA00023049"/>
    </source>
</evidence>
<evidence type="ECO:0000259" key="8">
    <source>
        <dbReference type="Pfam" id="PF01435"/>
    </source>
</evidence>
<comment type="cofactor">
    <cofactor evidence="6">
        <name>Zn(2+)</name>
        <dbReference type="ChEBI" id="CHEBI:29105"/>
    </cofactor>
    <text evidence="6">Binds 1 zinc ion per subunit.</text>
</comment>
<evidence type="ECO:0000256" key="3">
    <source>
        <dbReference type="ARBA" id="ARBA00022801"/>
    </source>
</evidence>
<name>A0A1I2CRV9_9FIRM</name>
<comment type="similarity">
    <text evidence="6">Belongs to the peptidase M48 family.</text>
</comment>
<dbReference type="GO" id="GO:0051603">
    <property type="term" value="P:proteolysis involved in protein catabolic process"/>
    <property type="evidence" value="ECO:0007669"/>
    <property type="project" value="TreeGrafter"/>
</dbReference>
<keyword evidence="5 6" id="KW-0482">Metalloprotease</keyword>
<organism evidence="9 10">
    <name type="scientific">Succiniclasticum ruminis DSM 9236</name>
    <dbReference type="NCBI Taxonomy" id="1123323"/>
    <lineage>
        <taxon>Bacteria</taxon>
        <taxon>Bacillati</taxon>
        <taxon>Bacillota</taxon>
        <taxon>Negativicutes</taxon>
        <taxon>Acidaminococcales</taxon>
        <taxon>Acidaminococcaceae</taxon>
        <taxon>Succiniclasticum</taxon>
    </lineage>
</organism>
<keyword evidence="3 6" id="KW-0378">Hydrolase</keyword>
<accession>A0A1I2CRV9</accession>
<evidence type="ECO:0000256" key="6">
    <source>
        <dbReference type="RuleBase" id="RU003983"/>
    </source>
</evidence>
<keyword evidence="2" id="KW-0479">Metal-binding</keyword>